<accession>A0A382A163</accession>
<evidence type="ECO:0000256" key="1">
    <source>
        <dbReference type="SAM" id="MobiDB-lite"/>
    </source>
</evidence>
<dbReference type="AlphaFoldDB" id="A0A382A163"/>
<gene>
    <name evidence="2" type="ORF">METZ01_LOCUS148119</name>
</gene>
<protein>
    <submittedName>
        <fullName evidence="2">Uncharacterized protein</fullName>
    </submittedName>
</protein>
<sequence>MHCRCGPEGDNQRLVLSGAGEISAGTLPLLSDGKGRYPDPRHPRAQADGQQGSCCIDPDPNC</sequence>
<proteinExistence type="predicted"/>
<reference evidence="2" key="1">
    <citation type="submission" date="2018-05" db="EMBL/GenBank/DDBJ databases">
        <authorList>
            <person name="Lanie J.A."/>
            <person name="Ng W.-L."/>
            <person name="Kazmierczak K.M."/>
            <person name="Andrzejewski T.M."/>
            <person name="Davidsen T.M."/>
            <person name="Wayne K.J."/>
            <person name="Tettelin H."/>
            <person name="Glass J.I."/>
            <person name="Rusch D."/>
            <person name="Podicherti R."/>
            <person name="Tsui H.-C.T."/>
            <person name="Winkler M.E."/>
        </authorList>
    </citation>
    <scope>NUCLEOTIDE SEQUENCE</scope>
</reference>
<organism evidence="2">
    <name type="scientific">marine metagenome</name>
    <dbReference type="NCBI Taxonomy" id="408172"/>
    <lineage>
        <taxon>unclassified sequences</taxon>
        <taxon>metagenomes</taxon>
        <taxon>ecological metagenomes</taxon>
    </lineage>
</organism>
<name>A0A382A163_9ZZZZ</name>
<feature type="compositionally biased region" description="Basic and acidic residues" evidence="1">
    <location>
        <begin position="33"/>
        <end position="42"/>
    </location>
</feature>
<evidence type="ECO:0000313" key="2">
    <source>
        <dbReference type="EMBL" id="SVA95265.1"/>
    </source>
</evidence>
<dbReference type="EMBL" id="UINC01023494">
    <property type="protein sequence ID" value="SVA95265.1"/>
    <property type="molecule type" value="Genomic_DNA"/>
</dbReference>
<feature type="region of interest" description="Disordered" evidence="1">
    <location>
        <begin position="25"/>
        <end position="62"/>
    </location>
</feature>